<feature type="region of interest" description="Disordered" evidence="1">
    <location>
        <begin position="86"/>
        <end position="107"/>
    </location>
</feature>
<evidence type="ECO:0000256" key="1">
    <source>
        <dbReference type="SAM" id="MobiDB-lite"/>
    </source>
</evidence>
<protein>
    <recommendedName>
        <fullName evidence="5">NADH-quinone oxidoreductase subunit J</fullName>
    </recommendedName>
</protein>
<reference evidence="3" key="1">
    <citation type="submission" date="2022-09" db="EMBL/GenBank/DDBJ databases">
        <title>Haloadaptaus new haloarchaeum isolated from saline soil.</title>
        <authorList>
            <person name="Duran-Viseras A."/>
            <person name="Sanchez-Porro C."/>
            <person name="Ventosa A."/>
        </authorList>
    </citation>
    <scope>NUCLEOTIDE SEQUENCE</scope>
    <source>
        <strain evidence="3">F3-133</strain>
    </source>
</reference>
<evidence type="ECO:0000256" key="2">
    <source>
        <dbReference type="SAM" id="Phobius"/>
    </source>
</evidence>
<gene>
    <name evidence="3" type="ORF">EGH25_06305</name>
</gene>
<evidence type="ECO:0008006" key="5">
    <source>
        <dbReference type="Google" id="ProtNLM"/>
    </source>
</evidence>
<organism evidence="3 4">
    <name type="scientific">Halorutilus salinus</name>
    <dbReference type="NCBI Taxonomy" id="2487751"/>
    <lineage>
        <taxon>Archaea</taxon>
        <taxon>Methanobacteriati</taxon>
        <taxon>Methanobacteriota</taxon>
        <taxon>Stenosarchaea group</taxon>
        <taxon>Halobacteria</taxon>
        <taxon>Halorutilales</taxon>
        <taxon>Halorutilaceae</taxon>
        <taxon>Halorutilus</taxon>
    </lineage>
</organism>
<dbReference type="InterPro" id="IPR042106">
    <property type="entry name" value="Nuo/plastoQ_OxRdtase_6_NuoJ"/>
</dbReference>
<dbReference type="EMBL" id="RKLV01000005">
    <property type="protein sequence ID" value="MCX2818961.1"/>
    <property type="molecule type" value="Genomic_DNA"/>
</dbReference>
<evidence type="ECO:0000313" key="4">
    <source>
        <dbReference type="Proteomes" id="UP001149411"/>
    </source>
</evidence>
<evidence type="ECO:0000313" key="3">
    <source>
        <dbReference type="EMBL" id="MCX2818961.1"/>
    </source>
</evidence>
<keyword evidence="2" id="KW-1133">Transmembrane helix</keyword>
<dbReference type="Gene3D" id="1.20.120.1200">
    <property type="entry name" value="NADH-ubiquinone/plastoquinone oxidoreductase chain 6, subunit NuoJ"/>
    <property type="match status" value="1"/>
</dbReference>
<comment type="caution">
    <text evidence="3">The sequence shown here is derived from an EMBL/GenBank/DDBJ whole genome shotgun (WGS) entry which is preliminary data.</text>
</comment>
<name>A0A9Q4GJ73_9EURY</name>
<keyword evidence="4" id="KW-1185">Reference proteome</keyword>
<dbReference type="AlphaFoldDB" id="A0A9Q4GJ73"/>
<sequence length="107" mass="11261">MRAARVRLLPALLVALLFVGIGSVVLETPAIAETATGIEGTTTDAIGNAIFDDFLGVFEIVAVLLVSALVAGVYLAKPDEPRGEAVREAVRAKPRVETEKEVDDATE</sequence>
<feature type="compositionally biased region" description="Basic and acidic residues" evidence="1">
    <location>
        <begin position="86"/>
        <end position="99"/>
    </location>
</feature>
<dbReference type="RefSeq" id="WP_266086802.1">
    <property type="nucleotide sequence ID" value="NZ_RKLV01000005.1"/>
</dbReference>
<accession>A0A9Q4GJ73</accession>
<keyword evidence="2" id="KW-0472">Membrane</keyword>
<keyword evidence="2" id="KW-0812">Transmembrane</keyword>
<proteinExistence type="predicted"/>
<feature type="transmembrane region" description="Helical" evidence="2">
    <location>
        <begin position="56"/>
        <end position="76"/>
    </location>
</feature>
<dbReference type="Proteomes" id="UP001149411">
    <property type="component" value="Unassembled WGS sequence"/>
</dbReference>